<name>A0A7G5E6R2_9SPHI</name>
<proteinExistence type="predicted"/>
<feature type="domain" description="FAS1" evidence="1">
    <location>
        <begin position="53"/>
        <end position="219"/>
    </location>
</feature>
<dbReference type="InterPro" id="IPR036378">
    <property type="entry name" value="FAS1_dom_sf"/>
</dbReference>
<organism evidence="2 3">
    <name type="scientific">Sphingobacterium paramultivorum</name>
    <dbReference type="NCBI Taxonomy" id="2886510"/>
    <lineage>
        <taxon>Bacteria</taxon>
        <taxon>Pseudomonadati</taxon>
        <taxon>Bacteroidota</taxon>
        <taxon>Sphingobacteriia</taxon>
        <taxon>Sphingobacteriales</taxon>
        <taxon>Sphingobacteriaceae</taxon>
        <taxon>Sphingobacterium</taxon>
    </lineage>
</organism>
<dbReference type="PROSITE" id="PS51257">
    <property type="entry name" value="PROKAR_LIPOPROTEIN"/>
    <property type="match status" value="1"/>
</dbReference>
<dbReference type="Gene3D" id="2.30.180.10">
    <property type="entry name" value="FAS1 domain"/>
    <property type="match status" value="1"/>
</dbReference>
<dbReference type="RefSeq" id="WP_182330422.1">
    <property type="nucleotide sequence ID" value="NZ_CP058555.1"/>
</dbReference>
<dbReference type="InterPro" id="IPR000782">
    <property type="entry name" value="FAS1_domain"/>
</dbReference>
<keyword evidence="3" id="KW-1185">Reference proteome</keyword>
<reference evidence="2 3" key="1">
    <citation type="journal article" date="2020" name="G3 (Bethesda)">
        <title>CeMbio - The Caenorhabditis elegans Microbiome Resource.</title>
        <authorList>
            <person name="Dirksen P."/>
            <person name="Assie A."/>
            <person name="Zimmermann J."/>
            <person name="Zhang F."/>
            <person name="Tietje A.M."/>
            <person name="Marsh S.A."/>
            <person name="Felix M.A."/>
            <person name="Shapira M."/>
            <person name="Kaleta C."/>
            <person name="Schulenburg H."/>
            <person name="Samuel B."/>
        </authorList>
    </citation>
    <scope>NUCLEOTIDE SEQUENCE [LARGE SCALE GENOMIC DNA]</scope>
    <source>
        <strain evidence="2 3">BIGb0170</strain>
    </source>
</reference>
<sequence>MKRIIYTILTVVVLGAIMYSCKKDGYFVGGDLHNPKINLTTYDWLKSNKDGVFDTVIMLIDKAGVKDKINKQGITFFAPTDYDIYNYVQARSIAMQRIDPEKKWTVDSMIKYELPRFADSIDMYIVNQTLPNDLLTENGTKYKNAKGKDVVVSYEPTDDPNLGYNEASSVRPRIVYFSYLFQVLGNNVPASDIALPVGVRTRVQTSNAQTTTGVVHVLNNSHILFFYR</sequence>
<gene>
    <name evidence="2" type="ORF">HS960_19420</name>
</gene>
<dbReference type="EMBL" id="CP058555">
    <property type="protein sequence ID" value="QMV69687.1"/>
    <property type="molecule type" value="Genomic_DNA"/>
</dbReference>
<dbReference type="Pfam" id="PF02469">
    <property type="entry name" value="Fasciclin"/>
    <property type="match status" value="1"/>
</dbReference>
<protein>
    <submittedName>
        <fullName evidence="2">Fasciclin domain-containing protein</fullName>
    </submittedName>
</protein>
<evidence type="ECO:0000313" key="2">
    <source>
        <dbReference type="EMBL" id="QMV69687.1"/>
    </source>
</evidence>
<evidence type="ECO:0000313" key="3">
    <source>
        <dbReference type="Proteomes" id="UP000515450"/>
    </source>
</evidence>
<evidence type="ECO:0000259" key="1">
    <source>
        <dbReference type="Pfam" id="PF02469"/>
    </source>
</evidence>
<dbReference type="SUPFAM" id="SSF82153">
    <property type="entry name" value="FAS1 domain"/>
    <property type="match status" value="1"/>
</dbReference>
<accession>A0A7G5E6R2</accession>
<dbReference type="AlphaFoldDB" id="A0A7G5E6R2"/>
<dbReference type="Proteomes" id="UP000515450">
    <property type="component" value="Chromosome"/>
</dbReference>